<keyword evidence="9" id="KW-1185">Reference proteome</keyword>
<feature type="transmembrane region" description="Helical" evidence="6">
    <location>
        <begin position="134"/>
        <end position="155"/>
    </location>
</feature>
<feature type="transmembrane region" description="Helical" evidence="6">
    <location>
        <begin position="107"/>
        <end position="127"/>
    </location>
</feature>
<name>A0ABS2KU06_9NOCA</name>
<organism evidence="8 9">
    <name type="scientific">Rhodococcoides corynebacterioides</name>
    <dbReference type="NCBI Taxonomy" id="53972"/>
    <lineage>
        <taxon>Bacteria</taxon>
        <taxon>Bacillati</taxon>
        <taxon>Actinomycetota</taxon>
        <taxon>Actinomycetes</taxon>
        <taxon>Mycobacteriales</taxon>
        <taxon>Nocardiaceae</taxon>
        <taxon>Rhodococcoides</taxon>
    </lineage>
</organism>
<comment type="subcellular location">
    <subcellularLocation>
        <location evidence="1">Membrane</location>
        <topology evidence="1">Multi-pass membrane protein</topology>
    </subcellularLocation>
</comment>
<reference evidence="8 9" key="1">
    <citation type="submission" date="2021-01" db="EMBL/GenBank/DDBJ databases">
        <title>Genomics of switchgrass bacterial isolates.</title>
        <authorList>
            <person name="Shade A."/>
        </authorList>
    </citation>
    <scope>NUCLEOTIDE SEQUENCE [LARGE SCALE GENOMIC DNA]</scope>
    <source>
        <strain evidence="8 9">PvP111</strain>
    </source>
</reference>
<feature type="domain" description="EamA" evidence="7">
    <location>
        <begin position="162"/>
        <end position="295"/>
    </location>
</feature>
<protein>
    <submittedName>
        <fullName evidence="8">Drug/metabolite transporter (DMT)-like permease</fullName>
    </submittedName>
</protein>
<evidence type="ECO:0000256" key="4">
    <source>
        <dbReference type="ARBA" id="ARBA00022989"/>
    </source>
</evidence>
<feature type="transmembrane region" description="Helical" evidence="6">
    <location>
        <begin position="222"/>
        <end position="243"/>
    </location>
</feature>
<dbReference type="PANTHER" id="PTHR32322">
    <property type="entry name" value="INNER MEMBRANE TRANSPORTER"/>
    <property type="match status" value="1"/>
</dbReference>
<dbReference type="InterPro" id="IPR000620">
    <property type="entry name" value="EamA_dom"/>
</dbReference>
<feature type="transmembrane region" description="Helical" evidence="6">
    <location>
        <begin position="12"/>
        <end position="35"/>
    </location>
</feature>
<evidence type="ECO:0000313" key="9">
    <source>
        <dbReference type="Proteomes" id="UP000703038"/>
    </source>
</evidence>
<feature type="transmembrane region" description="Helical" evidence="6">
    <location>
        <begin position="161"/>
        <end position="180"/>
    </location>
</feature>
<feature type="transmembrane region" description="Helical" evidence="6">
    <location>
        <begin position="192"/>
        <end position="210"/>
    </location>
</feature>
<evidence type="ECO:0000256" key="5">
    <source>
        <dbReference type="ARBA" id="ARBA00023136"/>
    </source>
</evidence>
<keyword evidence="5 6" id="KW-0472">Membrane</keyword>
<keyword evidence="3 6" id="KW-0812">Transmembrane</keyword>
<comment type="similarity">
    <text evidence="2">Belongs to the EamA transporter family.</text>
</comment>
<feature type="domain" description="EamA" evidence="7">
    <location>
        <begin position="18"/>
        <end position="148"/>
    </location>
</feature>
<evidence type="ECO:0000313" key="8">
    <source>
        <dbReference type="EMBL" id="MBM7415429.1"/>
    </source>
</evidence>
<evidence type="ECO:0000256" key="6">
    <source>
        <dbReference type="SAM" id="Phobius"/>
    </source>
</evidence>
<comment type="caution">
    <text evidence="8">The sequence shown here is derived from an EMBL/GenBank/DDBJ whole genome shotgun (WGS) entry which is preliminary data.</text>
</comment>
<gene>
    <name evidence="8" type="ORF">JOE42_002162</name>
</gene>
<accession>A0ABS2KU06</accession>
<evidence type="ECO:0000256" key="3">
    <source>
        <dbReference type="ARBA" id="ARBA00022692"/>
    </source>
</evidence>
<feature type="transmembrane region" description="Helical" evidence="6">
    <location>
        <begin position="47"/>
        <end position="67"/>
    </location>
</feature>
<feature type="transmembrane region" description="Helical" evidence="6">
    <location>
        <begin position="278"/>
        <end position="296"/>
    </location>
</feature>
<proteinExistence type="inferred from homology"/>
<dbReference type="EMBL" id="JAFBBK010000001">
    <property type="protein sequence ID" value="MBM7415429.1"/>
    <property type="molecule type" value="Genomic_DNA"/>
</dbReference>
<evidence type="ECO:0000259" key="7">
    <source>
        <dbReference type="Pfam" id="PF00892"/>
    </source>
</evidence>
<dbReference type="SUPFAM" id="SSF103481">
    <property type="entry name" value="Multidrug resistance efflux transporter EmrE"/>
    <property type="match status" value="2"/>
</dbReference>
<sequence length="315" mass="32571">MSRQIGIPTGRRTAVVSVLAGAAFVLCWSSGFIGAKISGEDAAVTTVLMWRFLPLALLLAPAWLLGSRRVRGPDLRRQVIVGVLSQSGYLLTVYWAIGLGVSTGTTALVDGVQPLVAAALAGPLLGAAASGRQWIGLLIGALGVALATVADATATTATTPAWAYLVPLVGMMSLVAATFVDRRAQRPAPFSALGIHCATSAVVFTVGAVATGTAVPPTTLDFWAATAGLVVFATFGGYGLYWYLLDRVGVTRVNALMFLVPPVTTVWGALLFGEPFTALTAIGLALTFVAITVVTMRPRAGTRRDIPESSLASVS</sequence>
<keyword evidence="4 6" id="KW-1133">Transmembrane helix</keyword>
<evidence type="ECO:0000256" key="2">
    <source>
        <dbReference type="ARBA" id="ARBA00007362"/>
    </source>
</evidence>
<evidence type="ECO:0000256" key="1">
    <source>
        <dbReference type="ARBA" id="ARBA00004141"/>
    </source>
</evidence>
<dbReference type="PANTHER" id="PTHR32322:SF2">
    <property type="entry name" value="EAMA DOMAIN-CONTAINING PROTEIN"/>
    <property type="match status" value="1"/>
</dbReference>
<dbReference type="InterPro" id="IPR037185">
    <property type="entry name" value="EmrE-like"/>
</dbReference>
<dbReference type="Proteomes" id="UP000703038">
    <property type="component" value="Unassembled WGS sequence"/>
</dbReference>
<dbReference type="RefSeq" id="WP_204868477.1">
    <property type="nucleotide sequence ID" value="NZ_JAFBBK010000001.1"/>
</dbReference>
<feature type="transmembrane region" description="Helical" evidence="6">
    <location>
        <begin position="255"/>
        <end position="272"/>
    </location>
</feature>
<dbReference type="Pfam" id="PF00892">
    <property type="entry name" value="EamA"/>
    <property type="match status" value="2"/>
</dbReference>
<dbReference type="InterPro" id="IPR050638">
    <property type="entry name" value="AA-Vitamin_Transporters"/>
</dbReference>
<feature type="transmembrane region" description="Helical" evidence="6">
    <location>
        <begin position="79"/>
        <end position="101"/>
    </location>
</feature>